<dbReference type="InterPro" id="IPR001613">
    <property type="entry name" value="Flavin_amine_oxidase"/>
</dbReference>
<feature type="signal peptide" evidence="4">
    <location>
        <begin position="1"/>
        <end position="32"/>
    </location>
</feature>
<dbReference type="InterPro" id="IPR006311">
    <property type="entry name" value="TAT_signal"/>
</dbReference>
<evidence type="ECO:0000256" key="4">
    <source>
        <dbReference type="SAM" id="SignalP"/>
    </source>
</evidence>
<dbReference type="Proteomes" id="UP001499967">
    <property type="component" value="Unassembled WGS sequence"/>
</dbReference>
<keyword evidence="2" id="KW-0560">Oxidoreductase</keyword>
<dbReference type="InterPro" id="IPR002937">
    <property type="entry name" value="Amino_oxidase"/>
</dbReference>
<dbReference type="Pfam" id="PF01593">
    <property type="entry name" value="Amino_oxidase"/>
    <property type="match status" value="1"/>
</dbReference>
<evidence type="ECO:0000313" key="6">
    <source>
        <dbReference type="EMBL" id="GAA0899581.1"/>
    </source>
</evidence>
<comment type="caution">
    <text evidence="6">The sequence shown here is derived from an EMBL/GenBank/DDBJ whole genome shotgun (WGS) entry which is preliminary data.</text>
</comment>
<keyword evidence="4" id="KW-0732">Signal</keyword>
<dbReference type="EMBL" id="BAAAHP010000209">
    <property type="protein sequence ID" value="GAA0899581.1"/>
    <property type="molecule type" value="Genomic_DNA"/>
</dbReference>
<evidence type="ECO:0000256" key="2">
    <source>
        <dbReference type="ARBA" id="ARBA00023002"/>
    </source>
</evidence>
<feature type="region of interest" description="Disordered" evidence="3">
    <location>
        <begin position="371"/>
        <end position="396"/>
    </location>
</feature>
<evidence type="ECO:0000256" key="1">
    <source>
        <dbReference type="ARBA" id="ARBA00001974"/>
    </source>
</evidence>
<accession>A0ABP3YMU9</accession>
<dbReference type="InterPro" id="IPR036188">
    <property type="entry name" value="FAD/NAD-bd_sf"/>
</dbReference>
<dbReference type="PANTHER" id="PTHR10742:SF410">
    <property type="entry name" value="LYSINE-SPECIFIC HISTONE DEMETHYLASE 2"/>
    <property type="match status" value="1"/>
</dbReference>
<protein>
    <submittedName>
        <fullName evidence="6">FAD-dependent oxidoreductase</fullName>
    </submittedName>
</protein>
<gene>
    <name evidence="6" type="ORF">GCM10009559_64350</name>
</gene>
<dbReference type="Gene3D" id="3.90.660.10">
    <property type="match status" value="1"/>
</dbReference>
<evidence type="ECO:0000256" key="3">
    <source>
        <dbReference type="SAM" id="MobiDB-lite"/>
    </source>
</evidence>
<dbReference type="PROSITE" id="PS51257">
    <property type="entry name" value="PROKAR_LIPOPROTEIN"/>
    <property type="match status" value="1"/>
</dbReference>
<dbReference type="RefSeq" id="WP_343945472.1">
    <property type="nucleotide sequence ID" value="NZ_BAAAHP010000209.1"/>
</dbReference>
<keyword evidence="7" id="KW-1185">Reference proteome</keyword>
<feature type="chain" id="PRO_5047285459" evidence="4">
    <location>
        <begin position="33"/>
        <end position="503"/>
    </location>
</feature>
<dbReference type="Gene3D" id="3.50.50.60">
    <property type="entry name" value="FAD/NAD(P)-binding domain"/>
    <property type="match status" value="1"/>
</dbReference>
<feature type="domain" description="Amine oxidase" evidence="5">
    <location>
        <begin position="52"/>
        <end position="488"/>
    </location>
</feature>
<comment type="cofactor">
    <cofactor evidence="1">
        <name>FAD</name>
        <dbReference type="ChEBI" id="CHEBI:57692"/>
    </cofactor>
</comment>
<dbReference type="SUPFAM" id="SSF51905">
    <property type="entry name" value="FAD/NAD(P)-binding domain"/>
    <property type="match status" value="1"/>
</dbReference>
<dbReference type="PRINTS" id="PR00757">
    <property type="entry name" value="AMINEOXDASEF"/>
</dbReference>
<dbReference type="Gene3D" id="1.10.405.10">
    <property type="entry name" value="Guanine Nucleotide Dissociation Inhibitor, domain 1"/>
    <property type="match status" value="1"/>
</dbReference>
<organism evidence="6 7">
    <name type="scientific">Pseudonocardia zijingensis</name>
    <dbReference type="NCBI Taxonomy" id="153376"/>
    <lineage>
        <taxon>Bacteria</taxon>
        <taxon>Bacillati</taxon>
        <taxon>Actinomycetota</taxon>
        <taxon>Actinomycetes</taxon>
        <taxon>Pseudonocardiales</taxon>
        <taxon>Pseudonocardiaceae</taxon>
        <taxon>Pseudonocardia</taxon>
    </lineage>
</organism>
<dbReference type="InterPro" id="IPR050281">
    <property type="entry name" value="Flavin_monoamine_oxidase"/>
</dbReference>
<sequence>MSDRSAPRRQALTRRAFLGGLAAATTALGATAVSCATGGDGDARVAVIGAGLAGLTCAYRLAQQGVDVTVYEARDRVGGRMWSSDDIYPGQVVEHGGEMVFGYYARLRGLISELGLTLDSVNADSRPDMRLVCYLNGQSTTHEEAYAGFDQILDKIYAEAHRIGSWRYDDATDAARALDEMSVHDWIEQHVPGGSGSLLGAAIESDMVHFWSGQTRDLSAIYVLRGYLPPTGSEAPDAWIFYHVRGGNQLIPIRLAERLPAGRIEFGTPLEALRQRGDGFELRFAGKPQTVLADFVVSAVPFSTLRRVDLSGVELDRVRREAIDSIDMGNKGKLTMQFTQPLATYGWNGGIESTAPQIHGWDSSRGQGGPGLLSIFPTGETESQLPTRRPHGPAPQTVVDQTLAQLEQWVPGASSGFSGRAWLDRWSQDPWALGAFPNFRPGQITKYWGLLGEPVGRLFFAGDQTSTRHSACMGGAMESGEDAAAQVLAAMGKPTRLSDHQVQ</sequence>
<reference evidence="7" key="1">
    <citation type="journal article" date="2019" name="Int. J. Syst. Evol. Microbiol.">
        <title>The Global Catalogue of Microorganisms (GCM) 10K type strain sequencing project: providing services to taxonomists for standard genome sequencing and annotation.</title>
        <authorList>
            <consortium name="The Broad Institute Genomics Platform"/>
            <consortium name="The Broad Institute Genome Sequencing Center for Infectious Disease"/>
            <person name="Wu L."/>
            <person name="Ma J."/>
        </authorList>
    </citation>
    <scope>NUCLEOTIDE SEQUENCE [LARGE SCALE GENOMIC DNA]</scope>
    <source>
        <strain evidence="7">JCM 11117</strain>
    </source>
</reference>
<name>A0ABP3YMU9_9PSEU</name>
<evidence type="ECO:0000313" key="7">
    <source>
        <dbReference type="Proteomes" id="UP001499967"/>
    </source>
</evidence>
<proteinExistence type="predicted"/>
<dbReference type="PROSITE" id="PS51318">
    <property type="entry name" value="TAT"/>
    <property type="match status" value="1"/>
</dbReference>
<dbReference type="PANTHER" id="PTHR10742">
    <property type="entry name" value="FLAVIN MONOAMINE OXIDASE"/>
    <property type="match status" value="1"/>
</dbReference>
<evidence type="ECO:0000259" key="5">
    <source>
        <dbReference type="Pfam" id="PF01593"/>
    </source>
</evidence>